<dbReference type="EMBL" id="WINI01000007">
    <property type="protein sequence ID" value="MQR01621.1"/>
    <property type="molecule type" value="Genomic_DNA"/>
</dbReference>
<evidence type="ECO:0000313" key="3">
    <source>
        <dbReference type="Proteomes" id="UP000451565"/>
    </source>
</evidence>
<accession>A0A843YWF2</accession>
<feature type="compositionally biased region" description="Basic and acidic residues" evidence="1">
    <location>
        <begin position="196"/>
        <end position="206"/>
    </location>
</feature>
<proteinExistence type="predicted"/>
<name>A0A843YWF2_9BURK</name>
<organism evidence="2 3">
    <name type="scientific">Glaciimonas soli</name>
    <dbReference type="NCBI Taxonomy" id="2590999"/>
    <lineage>
        <taxon>Bacteria</taxon>
        <taxon>Pseudomonadati</taxon>
        <taxon>Pseudomonadota</taxon>
        <taxon>Betaproteobacteria</taxon>
        <taxon>Burkholderiales</taxon>
        <taxon>Oxalobacteraceae</taxon>
        <taxon>Glaciimonas</taxon>
    </lineage>
</organism>
<reference evidence="2 3" key="1">
    <citation type="submission" date="2019-10" db="EMBL/GenBank/DDBJ databases">
        <title>Glaciimonas soli sp. nov., a psychrophilic bacterium isolated from the forest soil of a high elevation mountain in Taiwan.</title>
        <authorList>
            <person name="Wang L.-T."/>
            <person name="Shieh W.Y."/>
        </authorList>
    </citation>
    <scope>NUCLEOTIDE SEQUENCE [LARGE SCALE GENOMIC DNA]</scope>
    <source>
        <strain evidence="2 3">GS1</strain>
    </source>
</reference>
<dbReference type="AlphaFoldDB" id="A0A843YWF2"/>
<dbReference type="Proteomes" id="UP000451565">
    <property type="component" value="Unassembled WGS sequence"/>
</dbReference>
<sequence>MTKNALVLKASSLIREGDIAGAEYALVNLAETEGDYALVAVLEEMPPKDLLAVIREFDSSKESVVNLLVTPEQFARAVIIEKLYADVTHARLRGMMNAVLFRDDTKTGDFIEAIGDLDGGYSAFIDYLADRDEEIAHFAEFDTFNINFTEEADAVDRGEVSDHDWKELAWLLKHEHADIFEQVWPTLKKRSKERKKREAELERLEQEDGYEFGLGLDPEPVHHRTTKPAALAKAPSKPSTPIDPSEESAL</sequence>
<gene>
    <name evidence="2" type="ORF">GEV47_13150</name>
</gene>
<keyword evidence="3" id="KW-1185">Reference proteome</keyword>
<feature type="compositionally biased region" description="Low complexity" evidence="1">
    <location>
        <begin position="227"/>
        <end position="240"/>
    </location>
</feature>
<comment type="caution">
    <text evidence="2">The sequence shown here is derived from an EMBL/GenBank/DDBJ whole genome shotgun (WGS) entry which is preliminary data.</text>
</comment>
<dbReference type="RefSeq" id="WP_153235228.1">
    <property type="nucleotide sequence ID" value="NZ_WINI01000007.1"/>
</dbReference>
<evidence type="ECO:0000256" key="1">
    <source>
        <dbReference type="SAM" id="MobiDB-lite"/>
    </source>
</evidence>
<protein>
    <submittedName>
        <fullName evidence="2">Uncharacterized protein</fullName>
    </submittedName>
</protein>
<feature type="region of interest" description="Disordered" evidence="1">
    <location>
        <begin position="191"/>
        <end position="250"/>
    </location>
</feature>
<evidence type="ECO:0000313" key="2">
    <source>
        <dbReference type="EMBL" id="MQR01621.1"/>
    </source>
</evidence>
<dbReference type="OrthoDB" id="9178541at2"/>